<evidence type="ECO:0000256" key="2">
    <source>
        <dbReference type="ARBA" id="ARBA00023015"/>
    </source>
</evidence>
<dbReference type="InterPro" id="IPR013249">
    <property type="entry name" value="RNA_pol_sigma70_r4_t2"/>
</dbReference>
<keyword evidence="5" id="KW-0804">Transcription</keyword>
<keyword evidence="6" id="KW-1133">Transmembrane helix</keyword>
<evidence type="ECO:0000256" key="4">
    <source>
        <dbReference type="ARBA" id="ARBA00023125"/>
    </source>
</evidence>
<dbReference type="InterPro" id="IPR013324">
    <property type="entry name" value="RNA_pol_sigma_r3/r4-like"/>
</dbReference>
<dbReference type="Gene3D" id="1.10.10.10">
    <property type="entry name" value="Winged helix-like DNA-binding domain superfamily/Winged helix DNA-binding domain"/>
    <property type="match status" value="1"/>
</dbReference>
<dbReference type="Gene3D" id="1.10.1740.10">
    <property type="match status" value="1"/>
</dbReference>
<dbReference type="PANTHER" id="PTHR43133:SF8">
    <property type="entry name" value="RNA POLYMERASE SIGMA FACTOR HI_1459-RELATED"/>
    <property type="match status" value="1"/>
</dbReference>
<dbReference type="GO" id="GO:0003677">
    <property type="term" value="F:DNA binding"/>
    <property type="evidence" value="ECO:0007669"/>
    <property type="project" value="UniProtKB-KW"/>
</dbReference>
<keyword evidence="6" id="KW-0472">Membrane</keyword>
<dbReference type="InterPro" id="IPR013325">
    <property type="entry name" value="RNA_pol_sigma_r2"/>
</dbReference>
<feature type="domain" description="RNA polymerase sigma factor 70 region 4 type 2" evidence="8">
    <location>
        <begin position="134"/>
        <end position="185"/>
    </location>
</feature>
<dbReference type="PANTHER" id="PTHR43133">
    <property type="entry name" value="RNA POLYMERASE ECF-TYPE SIGMA FACTO"/>
    <property type="match status" value="1"/>
</dbReference>
<keyword evidence="3" id="KW-0731">Sigma factor</keyword>
<evidence type="ECO:0000313" key="9">
    <source>
        <dbReference type="EMBL" id="KAA6348703.1"/>
    </source>
</evidence>
<evidence type="ECO:0000259" key="7">
    <source>
        <dbReference type="Pfam" id="PF04542"/>
    </source>
</evidence>
<dbReference type="NCBIfam" id="TIGR02937">
    <property type="entry name" value="sigma70-ECF"/>
    <property type="match status" value="1"/>
</dbReference>
<keyword evidence="4" id="KW-0238">DNA-binding</keyword>
<feature type="domain" description="RNA polymerase sigma-70 region 2" evidence="7">
    <location>
        <begin position="43"/>
        <end position="104"/>
    </location>
</feature>
<comment type="similarity">
    <text evidence="1">Belongs to the sigma-70 factor family. ECF subfamily.</text>
</comment>
<dbReference type="GO" id="GO:0016987">
    <property type="term" value="F:sigma factor activity"/>
    <property type="evidence" value="ECO:0007669"/>
    <property type="project" value="UniProtKB-KW"/>
</dbReference>
<keyword evidence="2" id="KW-0805">Transcription regulation</keyword>
<protein>
    <submittedName>
        <fullName evidence="9">ECF RNA polymerase sigma factor SigH</fullName>
    </submittedName>
</protein>
<evidence type="ECO:0000256" key="3">
    <source>
        <dbReference type="ARBA" id="ARBA00023082"/>
    </source>
</evidence>
<gene>
    <name evidence="9" type="ORF">EZS27_003847</name>
</gene>
<reference evidence="9" key="1">
    <citation type="submission" date="2019-03" db="EMBL/GenBank/DDBJ databases">
        <title>Single cell metagenomics reveals metabolic interactions within the superorganism composed of flagellate Streblomastix strix and complex community of Bacteroidetes bacteria on its surface.</title>
        <authorList>
            <person name="Treitli S.C."/>
            <person name="Kolisko M."/>
            <person name="Husnik F."/>
            <person name="Keeling P."/>
            <person name="Hampl V."/>
        </authorList>
    </citation>
    <scope>NUCLEOTIDE SEQUENCE</scope>
    <source>
        <strain evidence="9">STM</strain>
    </source>
</reference>
<dbReference type="EMBL" id="SNRY01000062">
    <property type="protein sequence ID" value="KAA6348703.1"/>
    <property type="molecule type" value="Genomic_DNA"/>
</dbReference>
<evidence type="ECO:0000256" key="5">
    <source>
        <dbReference type="ARBA" id="ARBA00023163"/>
    </source>
</evidence>
<keyword evidence="6" id="KW-0812">Transmembrane</keyword>
<proteinExistence type="inferred from homology"/>
<dbReference type="SUPFAM" id="SSF88659">
    <property type="entry name" value="Sigma3 and sigma4 domains of RNA polymerase sigma factors"/>
    <property type="match status" value="1"/>
</dbReference>
<dbReference type="Pfam" id="PF08281">
    <property type="entry name" value="Sigma70_r4_2"/>
    <property type="match status" value="1"/>
</dbReference>
<dbReference type="AlphaFoldDB" id="A0A5J4STY1"/>
<evidence type="ECO:0000256" key="1">
    <source>
        <dbReference type="ARBA" id="ARBA00010641"/>
    </source>
</evidence>
<dbReference type="GO" id="GO:0006352">
    <property type="term" value="P:DNA-templated transcription initiation"/>
    <property type="evidence" value="ECO:0007669"/>
    <property type="project" value="InterPro"/>
</dbReference>
<organism evidence="9">
    <name type="scientific">termite gut metagenome</name>
    <dbReference type="NCBI Taxonomy" id="433724"/>
    <lineage>
        <taxon>unclassified sequences</taxon>
        <taxon>metagenomes</taxon>
        <taxon>organismal metagenomes</taxon>
    </lineage>
</organism>
<dbReference type="CDD" id="cd06171">
    <property type="entry name" value="Sigma70_r4"/>
    <property type="match status" value="1"/>
</dbReference>
<dbReference type="InterPro" id="IPR007627">
    <property type="entry name" value="RNA_pol_sigma70_r2"/>
</dbReference>
<evidence type="ECO:0000259" key="8">
    <source>
        <dbReference type="Pfam" id="PF08281"/>
    </source>
</evidence>
<dbReference type="InterPro" id="IPR036388">
    <property type="entry name" value="WH-like_DNA-bd_sf"/>
</dbReference>
<dbReference type="SUPFAM" id="SSF88946">
    <property type="entry name" value="Sigma2 domain of RNA polymerase sigma factors"/>
    <property type="match status" value="1"/>
</dbReference>
<accession>A0A5J4STY1</accession>
<dbReference type="InterPro" id="IPR014284">
    <property type="entry name" value="RNA_pol_sigma-70_dom"/>
</dbReference>
<dbReference type="InterPro" id="IPR039425">
    <property type="entry name" value="RNA_pol_sigma-70-like"/>
</dbReference>
<feature type="transmembrane region" description="Helical" evidence="6">
    <location>
        <begin position="6"/>
        <end position="28"/>
    </location>
</feature>
<name>A0A5J4STY1_9ZZZZ</name>
<evidence type="ECO:0000256" key="6">
    <source>
        <dbReference type="SAM" id="Phobius"/>
    </source>
</evidence>
<sequence>MINGAYNIISFFYFFPCYVCPIVCVLFISMELKQFKTDILPLRDKLICYARKWTDNSADAEDVVQEVMLKLWDIRMKLDEYRSVEALAVTITHNLCMNIGRRKRFELLPIDYVQIETVQTANLEYLIEIKDEYRLIQNIIATLPPLQQAIIHMKDIEEYETDEIAEITGCNHESIRSNLSRARKRVRDIYLQTTQKRQRRNEI</sequence>
<dbReference type="Pfam" id="PF04542">
    <property type="entry name" value="Sigma70_r2"/>
    <property type="match status" value="1"/>
</dbReference>
<comment type="caution">
    <text evidence="9">The sequence shown here is derived from an EMBL/GenBank/DDBJ whole genome shotgun (WGS) entry which is preliminary data.</text>
</comment>